<dbReference type="EMBL" id="SPHZ02000005">
    <property type="protein sequence ID" value="KAF0916273.1"/>
    <property type="molecule type" value="Genomic_DNA"/>
</dbReference>
<dbReference type="Pfam" id="PF23132">
    <property type="entry name" value="DUF7049"/>
    <property type="match status" value="1"/>
</dbReference>
<protein>
    <recommendedName>
        <fullName evidence="6">BHLH domain-containing protein</fullName>
    </recommendedName>
</protein>
<comment type="caution">
    <text evidence="7">The sequence shown here is derived from an EMBL/GenBank/DDBJ whole genome shotgun (WGS) entry which is preliminary data.</text>
</comment>
<evidence type="ECO:0000313" key="8">
    <source>
        <dbReference type="Proteomes" id="UP000479710"/>
    </source>
</evidence>
<feature type="domain" description="BHLH" evidence="6">
    <location>
        <begin position="253"/>
        <end position="302"/>
    </location>
</feature>
<accession>A0A6G1DX73</accession>
<evidence type="ECO:0000256" key="4">
    <source>
        <dbReference type="SAM" id="Coils"/>
    </source>
</evidence>
<reference evidence="7 8" key="1">
    <citation type="submission" date="2019-11" db="EMBL/GenBank/DDBJ databases">
        <title>Whole genome sequence of Oryza granulata.</title>
        <authorList>
            <person name="Li W."/>
        </authorList>
    </citation>
    <scope>NUCLEOTIDE SEQUENCE [LARGE SCALE GENOMIC DNA]</scope>
    <source>
        <strain evidence="8">cv. Menghai</strain>
        <tissue evidence="7">Leaf</tissue>
    </source>
</reference>
<dbReference type="PANTHER" id="PTHR46665:SF4">
    <property type="entry name" value="BASIC HELIX-LOOP-HELIX (BHLH) FAMILY PROTEIN-LIKE"/>
    <property type="match status" value="1"/>
</dbReference>
<organism evidence="7 8">
    <name type="scientific">Oryza meyeriana var. granulata</name>
    <dbReference type="NCBI Taxonomy" id="110450"/>
    <lineage>
        <taxon>Eukaryota</taxon>
        <taxon>Viridiplantae</taxon>
        <taxon>Streptophyta</taxon>
        <taxon>Embryophyta</taxon>
        <taxon>Tracheophyta</taxon>
        <taxon>Spermatophyta</taxon>
        <taxon>Magnoliopsida</taxon>
        <taxon>Liliopsida</taxon>
        <taxon>Poales</taxon>
        <taxon>Poaceae</taxon>
        <taxon>BOP clade</taxon>
        <taxon>Oryzoideae</taxon>
        <taxon>Oryzeae</taxon>
        <taxon>Oryzinae</taxon>
        <taxon>Oryza</taxon>
        <taxon>Oryza meyeriana</taxon>
    </lineage>
</organism>
<evidence type="ECO:0000256" key="2">
    <source>
        <dbReference type="ARBA" id="ARBA00023015"/>
    </source>
</evidence>
<evidence type="ECO:0000313" key="7">
    <source>
        <dbReference type="EMBL" id="KAF0916273.1"/>
    </source>
</evidence>
<dbReference type="AlphaFoldDB" id="A0A6G1DX73"/>
<dbReference type="InterPro" id="IPR045239">
    <property type="entry name" value="bHLH95_bHLH"/>
</dbReference>
<dbReference type="PROSITE" id="PS50888">
    <property type="entry name" value="BHLH"/>
    <property type="match status" value="1"/>
</dbReference>
<feature type="coiled-coil region" evidence="4">
    <location>
        <begin position="292"/>
        <end position="319"/>
    </location>
</feature>
<evidence type="ECO:0000256" key="1">
    <source>
        <dbReference type="ARBA" id="ARBA00005510"/>
    </source>
</evidence>
<keyword evidence="4" id="KW-0175">Coiled coil</keyword>
<evidence type="ECO:0000256" key="5">
    <source>
        <dbReference type="SAM" id="MobiDB-lite"/>
    </source>
</evidence>
<keyword evidence="3" id="KW-0804">Transcription</keyword>
<dbReference type="Gene3D" id="4.10.280.10">
    <property type="entry name" value="Helix-loop-helix DNA-binding domain"/>
    <property type="match status" value="1"/>
</dbReference>
<dbReference type="PANTHER" id="PTHR46665">
    <property type="entry name" value="TRANSCRIPTION FACTOR BHLH041-RELATED-RELATED"/>
    <property type="match status" value="1"/>
</dbReference>
<dbReference type="GO" id="GO:0046983">
    <property type="term" value="F:protein dimerization activity"/>
    <property type="evidence" value="ECO:0007669"/>
    <property type="project" value="InterPro"/>
</dbReference>
<dbReference type="OrthoDB" id="5778525at2759"/>
<dbReference type="SUPFAM" id="SSF47459">
    <property type="entry name" value="HLH, helix-loop-helix DNA-binding domain"/>
    <property type="match status" value="1"/>
</dbReference>
<dbReference type="CDD" id="cd11393">
    <property type="entry name" value="bHLH_AtbHLH_like"/>
    <property type="match status" value="1"/>
</dbReference>
<dbReference type="InterPro" id="IPR011598">
    <property type="entry name" value="bHLH_dom"/>
</dbReference>
<dbReference type="InterPro" id="IPR036638">
    <property type="entry name" value="HLH_DNA-bd_sf"/>
</dbReference>
<sequence length="444" mass="46516">MACLGGVSSMDEVWCSLDMGTDIAAGIHQPPPPDLHDPTFWPAFADCAASFIAAGDNASFGGVADVHLLGGSGGDRVEDMVSAMDDDASAFLVGEAEHLMLSSPSSLSPSRRSLSIDSGGSMSSFSLDAAEALASLVPQSYQPPAPVSHSLFASAVAVDDHDDAIMRAMMAVISSSSASPSSSGGSASPPTPFSRDSAQQPAMAPPQQQPRGGNGAGHVVVKSSSSLAVPAEKAGGRGQQQEEARAAAACGNSSQLYHMMSERKRREKLNDSFHNLRTLLPPCSKKDKTTVLVNAAKYLKTLEAEIGELEGKNSKLERHIDGGGPDAAMRARGAQQRAKVQISKAAAAAEQQQQLVNMTVMVMVECDVVELVLHILECLKWMEEISVLSVDADTYSPQLLLKAIASIKLQIMGGDWNEASFHEAMTKAANDATLSCAPPLELTA</sequence>
<gene>
    <name evidence="7" type="ORF">E2562_005889</name>
</gene>
<keyword evidence="2" id="KW-0805">Transcription regulation</keyword>
<dbReference type="SMART" id="SM00353">
    <property type="entry name" value="HLH"/>
    <property type="match status" value="1"/>
</dbReference>
<name>A0A6G1DX73_9ORYZ</name>
<dbReference type="InterPro" id="IPR044658">
    <property type="entry name" value="bHLH92/bHLH041-like"/>
</dbReference>
<feature type="region of interest" description="Disordered" evidence="5">
    <location>
        <begin position="176"/>
        <end position="249"/>
    </location>
</feature>
<evidence type="ECO:0000256" key="3">
    <source>
        <dbReference type="ARBA" id="ARBA00023163"/>
    </source>
</evidence>
<comment type="similarity">
    <text evidence="1">Belongs to the bHLH protein family.</text>
</comment>
<proteinExistence type="inferred from homology"/>
<dbReference type="Pfam" id="PF00010">
    <property type="entry name" value="HLH"/>
    <property type="match status" value="1"/>
</dbReference>
<keyword evidence="8" id="KW-1185">Reference proteome</keyword>
<dbReference type="Proteomes" id="UP000479710">
    <property type="component" value="Unassembled WGS sequence"/>
</dbReference>
<evidence type="ECO:0000259" key="6">
    <source>
        <dbReference type="PROSITE" id="PS50888"/>
    </source>
</evidence>
<dbReference type="InterPro" id="IPR055477">
    <property type="entry name" value="DUF7049"/>
</dbReference>
<feature type="compositionally biased region" description="Low complexity" evidence="5">
    <location>
        <begin position="176"/>
        <end position="188"/>
    </location>
</feature>